<feature type="compositionally biased region" description="Gly residues" evidence="1">
    <location>
        <begin position="334"/>
        <end position="355"/>
    </location>
</feature>
<proteinExistence type="predicted"/>
<sequence>MSYPSASAGSAPCAARVFSLALRALLAALVLSELVAGTCYRLDGLPYSKIRTDDGDWVPCNSDARISHCCSSKDYCLPNGLCLDAGANNYFSIQGCTDPSWPAPCVKSPQCQANIRDEYSFIFPCRQATNASFYHCCGETAECCGTTKTEDFLSFEGVTEIYRPSVLPASATPTPTPSESPSPDGTSSSSTKILAIGLGVGGALALAIIAALIFFGCRLHQHQTKRNEKDSSTINLHASSPAPISPIGGDKSRISATTTYSQPPHQQQQQQQMYVPNPSPGSPFQSGGGPFIPSASSTPVQAYSFNAHSPPPMAPPAPGSGSMYHVQPAYSGHSGAGAGYGGHGEGQHGGHGGYQQGAHHAPPGHVHELQN</sequence>
<evidence type="ECO:0000256" key="3">
    <source>
        <dbReference type="SAM" id="SignalP"/>
    </source>
</evidence>
<evidence type="ECO:0000256" key="1">
    <source>
        <dbReference type="SAM" id="MobiDB-lite"/>
    </source>
</evidence>
<keyword evidence="2" id="KW-0812">Transmembrane</keyword>
<organism evidence="4 5">
    <name type="scientific">Lasiosphaeria hispida</name>
    <dbReference type="NCBI Taxonomy" id="260671"/>
    <lineage>
        <taxon>Eukaryota</taxon>
        <taxon>Fungi</taxon>
        <taxon>Dikarya</taxon>
        <taxon>Ascomycota</taxon>
        <taxon>Pezizomycotina</taxon>
        <taxon>Sordariomycetes</taxon>
        <taxon>Sordariomycetidae</taxon>
        <taxon>Sordariales</taxon>
        <taxon>Lasiosphaeriaceae</taxon>
        <taxon>Lasiosphaeria</taxon>
    </lineage>
</organism>
<dbReference type="AlphaFoldDB" id="A0AAJ0H787"/>
<name>A0AAJ0H787_9PEZI</name>
<feature type="transmembrane region" description="Helical" evidence="2">
    <location>
        <begin position="193"/>
        <end position="217"/>
    </location>
</feature>
<feature type="region of interest" description="Disordered" evidence="1">
    <location>
        <begin position="167"/>
        <end position="190"/>
    </location>
</feature>
<dbReference type="EMBL" id="JAUIQD010000008">
    <property type="protein sequence ID" value="KAK3341883.1"/>
    <property type="molecule type" value="Genomic_DNA"/>
</dbReference>
<accession>A0AAJ0H787</accession>
<dbReference type="Proteomes" id="UP001275084">
    <property type="component" value="Unassembled WGS sequence"/>
</dbReference>
<keyword evidence="2" id="KW-0472">Membrane</keyword>
<feature type="region of interest" description="Disordered" evidence="1">
    <location>
        <begin position="226"/>
        <end position="371"/>
    </location>
</feature>
<comment type="caution">
    <text evidence="4">The sequence shown here is derived from an EMBL/GenBank/DDBJ whole genome shotgun (WGS) entry which is preliminary data.</text>
</comment>
<evidence type="ECO:0000313" key="4">
    <source>
        <dbReference type="EMBL" id="KAK3341883.1"/>
    </source>
</evidence>
<protein>
    <submittedName>
        <fullName evidence="4">Uncharacterized protein</fullName>
    </submittedName>
</protein>
<feature type="compositionally biased region" description="Low complexity" evidence="1">
    <location>
        <begin position="181"/>
        <end position="190"/>
    </location>
</feature>
<feature type="compositionally biased region" description="Polar residues" evidence="1">
    <location>
        <begin position="295"/>
        <end position="307"/>
    </location>
</feature>
<keyword evidence="2" id="KW-1133">Transmembrane helix</keyword>
<evidence type="ECO:0000256" key="2">
    <source>
        <dbReference type="SAM" id="Phobius"/>
    </source>
</evidence>
<reference evidence="4" key="1">
    <citation type="journal article" date="2023" name="Mol. Phylogenet. Evol.">
        <title>Genome-scale phylogeny and comparative genomics of the fungal order Sordariales.</title>
        <authorList>
            <person name="Hensen N."/>
            <person name="Bonometti L."/>
            <person name="Westerberg I."/>
            <person name="Brannstrom I.O."/>
            <person name="Guillou S."/>
            <person name="Cros-Aarteil S."/>
            <person name="Calhoun S."/>
            <person name="Haridas S."/>
            <person name="Kuo A."/>
            <person name="Mondo S."/>
            <person name="Pangilinan J."/>
            <person name="Riley R."/>
            <person name="LaButti K."/>
            <person name="Andreopoulos B."/>
            <person name="Lipzen A."/>
            <person name="Chen C."/>
            <person name="Yan M."/>
            <person name="Daum C."/>
            <person name="Ng V."/>
            <person name="Clum A."/>
            <person name="Steindorff A."/>
            <person name="Ohm R.A."/>
            <person name="Martin F."/>
            <person name="Silar P."/>
            <person name="Natvig D.O."/>
            <person name="Lalanne C."/>
            <person name="Gautier V."/>
            <person name="Ament-Velasquez S.L."/>
            <person name="Kruys A."/>
            <person name="Hutchinson M.I."/>
            <person name="Powell A.J."/>
            <person name="Barry K."/>
            <person name="Miller A.N."/>
            <person name="Grigoriev I.V."/>
            <person name="Debuchy R."/>
            <person name="Gladieux P."/>
            <person name="Hiltunen Thoren M."/>
            <person name="Johannesson H."/>
        </authorList>
    </citation>
    <scope>NUCLEOTIDE SEQUENCE</scope>
    <source>
        <strain evidence="4">CBS 955.72</strain>
    </source>
</reference>
<feature type="chain" id="PRO_5042541709" evidence="3">
    <location>
        <begin position="38"/>
        <end position="371"/>
    </location>
</feature>
<feature type="compositionally biased region" description="Polar residues" evidence="1">
    <location>
        <begin position="254"/>
        <end position="265"/>
    </location>
</feature>
<keyword evidence="3" id="KW-0732">Signal</keyword>
<keyword evidence="5" id="KW-1185">Reference proteome</keyword>
<gene>
    <name evidence="4" type="ORF">B0T25DRAFT_355425</name>
</gene>
<evidence type="ECO:0000313" key="5">
    <source>
        <dbReference type="Proteomes" id="UP001275084"/>
    </source>
</evidence>
<feature type="compositionally biased region" description="Pro residues" evidence="1">
    <location>
        <begin position="309"/>
        <end position="318"/>
    </location>
</feature>
<reference evidence="4" key="2">
    <citation type="submission" date="2023-06" db="EMBL/GenBank/DDBJ databases">
        <authorList>
            <consortium name="Lawrence Berkeley National Laboratory"/>
            <person name="Haridas S."/>
            <person name="Hensen N."/>
            <person name="Bonometti L."/>
            <person name="Westerberg I."/>
            <person name="Brannstrom I.O."/>
            <person name="Guillou S."/>
            <person name="Cros-Aarteil S."/>
            <person name="Calhoun S."/>
            <person name="Kuo A."/>
            <person name="Mondo S."/>
            <person name="Pangilinan J."/>
            <person name="Riley R."/>
            <person name="Labutti K."/>
            <person name="Andreopoulos B."/>
            <person name="Lipzen A."/>
            <person name="Chen C."/>
            <person name="Yanf M."/>
            <person name="Daum C."/>
            <person name="Ng V."/>
            <person name="Clum A."/>
            <person name="Steindorff A."/>
            <person name="Ohm R."/>
            <person name="Martin F."/>
            <person name="Silar P."/>
            <person name="Natvig D."/>
            <person name="Lalanne C."/>
            <person name="Gautier V."/>
            <person name="Ament-Velasquez S.L."/>
            <person name="Kruys A."/>
            <person name="Hutchinson M.I."/>
            <person name="Powell A.J."/>
            <person name="Barry K."/>
            <person name="Miller A.N."/>
            <person name="Grigoriev I.V."/>
            <person name="Debuchy R."/>
            <person name="Gladieux P."/>
            <person name="Thoren M.H."/>
            <person name="Johannesson H."/>
        </authorList>
    </citation>
    <scope>NUCLEOTIDE SEQUENCE</scope>
    <source>
        <strain evidence="4">CBS 955.72</strain>
    </source>
</reference>
<feature type="compositionally biased region" description="Low complexity" evidence="1">
    <location>
        <begin position="319"/>
        <end position="333"/>
    </location>
</feature>
<feature type="signal peptide" evidence="3">
    <location>
        <begin position="1"/>
        <end position="37"/>
    </location>
</feature>